<name>A0AAN9UKT3_9PEZI</name>
<dbReference type="GO" id="GO:0005634">
    <property type="term" value="C:nucleus"/>
    <property type="evidence" value="ECO:0007669"/>
    <property type="project" value="TreeGrafter"/>
</dbReference>
<evidence type="ECO:0000313" key="3">
    <source>
        <dbReference type="Proteomes" id="UP001320420"/>
    </source>
</evidence>
<reference evidence="2 3" key="1">
    <citation type="submission" date="2024-02" db="EMBL/GenBank/DDBJ databases">
        <title>De novo assembly and annotation of 12 fungi associated with fruit tree decline syndrome in Ontario, Canada.</title>
        <authorList>
            <person name="Sulman M."/>
            <person name="Ellouze W."/>
            <person name="Ilyukhin E."/>
        </authorList>
    </citation>
    <scope>NUCLEOTIDE SEQUENCE [LARGE SCALE GENOMIC DNA]</scope>
    <source>
        <strain evidence="2 3">M11/M66-122</strain>
    </source>
</reference>
<evidence type="ECO:0000259" key="1">
    <source>
        <dbReference type="Pfam" id="PF00004"/>
    </source>
</evidence>
<dbReference type="InterPro" id="IPR027417">
    <property type="entry name" value="P-loop_NTPase"/>
</dbReference>
<keyword evidence="3" id="KW-1185">Reference proteome</keyword>
<comment type="caution">
    <text evidence="2">The sequence shown here is derived from an EMBL/GenBank/DDBJ whole genome shotgun (WGS) entry which is preliminary data.</text>
</comment>
<dbReference type="InterPro" id="IPR003959">
    <property type="entry name" value="ATPase_AAA_core"/>
</dbReference>
<dbReference type="CDD" id="cd19481">
    <property type="entry name" value="RecA-like_protease"/>
    <property type="match status" value="1"/>
</dbReference>
<dbReference type="AlphaFoldDB" id="A0AAN9UKT3"/>
<dbReference type="GO" id="GO:0042254">
    <property type="term" value="P:ribosome biogenesis"/>
    <property type="evidence" value="ECO:0007669"/>
    <property type="project" value="TreeGrafter"/>
</dbReference>
<dbReference type="EMBL" id="JAKJXP020000075">
    <property type="protein sequence ID" value="KAK7749287.1"/>
    <property type="molecule type" value="Genomic_DNA"/>
</dbReference>
<dbReference type="FunFam" id="3.40.50.300:FF:002838">
    <property type="entry name" value="Uncharacterized ATPase YjoB"/>
    <property type="match status" value="1"/>
</dbReference>
<dbReference type="GO" id="GO:0005524">
    <property type="term" value="F:ATP binding"/>
    <property type="evidence" value="ECO:0007669"/>
    <property type="project" value="InterPro"/>
</dbReference>
<proteinExistence type="predicted"/>
<sequence>MDADESPSLGSLANHNPWARAMKDDTTRVFYNHSSGQRIHTDTVITEALRKQYPNLELVVAPLYNCNLLAYAASGHAALTPISDTGDPLSSPLSWTVYYPPARRINGSMGGLTEKLNFGKFIYKWKSEEFILYVVDGRDTSYPVANLNSYILTTDRLKAEALLLEAGKWGTDLHGEVFVFDQGYWQKNAELYQSVLNASWDSVIMDETMKKAIIDDHLSFFDSRETYDKLRVPWKRGIIYHGPPGNGKTISIKAMMHTLYSRKDPIPTLYVRTLASFSGPEYSIRQIFDQARRFAPCYLVFEDLDTIVTDNARSYFLNEVDGLKSNDGIFMVGSTNHLDRLDPGISKRPSRFDRKYYFADPDLKQRTAYCMFWQHKLADNKEIEFPDELNKAIAEITDKFSFAYMQEAFVAALLAIARRSKSEISQEEEITEDLGDGWLSVHSLGDDNDLDKLVLWVEIKKQVEILREGMDEGKEETLPGDKISCPADVVDFAVLS</sequence>
<dbReference type="Proteomes" id="UP001320420">
    <property type="component" value="Unassembled WGS sequence"/>
</dbReference>
<dbReference type="PANTHER" id="PTHR23077:SF132">
    <property type="entry name" value="ATP-DEPENDENT ZN PROTEASE"/>
    <property type="match status" value="1"/>
</dbReference>
<evidence type="ECO:0000313" key="2">
    <source>
        <dbReference type="EMBL" id="KAK7749287.1"/>
    </source>
</evidence>
<gene>
    <name evidence="2" type="ORF">SLS62_008256</name>
</gene>
<dbReference type="Pfam" id="PF00004">
    <property type="entry name" value="AAA"/>
    <property type="match status" value="1"/>
</dbReference>
<feature type="domain" description="ATPase AAA-type core" evidence="1">
    <location>
        <begin position="239"/>
        <end position="358"/>
    </location>
</feature>
<protein>
    <recommendedName>
        <fullName evidence="1">ATPase AAA-type core domain-containing protein</fullName>
    </recommendedName>
</protein>
<dbReference type="Gene3D" id="3.40.50.300">
    <property type="entry name" value="P-loop containing nucleotide triphosphate hydrolases"/>
    <property type="match status" value="1"/>
</dbReference>
<dbReference type="GO" id="GO:0016887">
    <property type="term" value="F:ATP hydrolysis activity"/>
    <property type="evidence" value="ECO:0007669"/>
    <property type="project" value="InterPro"/>
</dbReference>
<dbReference type="InterPro" id="IPR050168">
    <property type="entry name" value="AAA_ATPase_domain"/>
</dbReference>
<dbReference type="GO" id="GO:0003723">
    <property type="term" value="F:RNA binding"/>
    <property type="evidence" value="ECO:0007669"/>
    <property type="project" value="TreeGrafter"/>
</dbReference>
<accession>A0AAN9UKT3</accession>
<organism evidence="2 3">
    <name type="scientific">Diatrype stigma</name>
    <dbReference type="NCBI Taxonomy" id="117547"/>
    <lineage>
        <taxon>Eukaryota</taxon>
        <taxon>Fungi</taxon>
        <taxon>Dikarya</taxon>
        <taxon>Ascomycota</taxon>
        <taxon>Pezizomycotina</taxon>
        <taxon>Sordariomycetes</taxon>
        <taxon>Xylariomycetidae</taxon>
        <taxon>Xylariales</taxon>
        <taxon>Diatrypaceae</taxon>
        <taxon>Diatrype</taxon>
    </lineage>
</organism>
<dbReference type="PANTHER" id="PTHR23077">
    <property type="entry name" value="AAA-FAMILY ATPASE"/>
    <property type="match status" value="1"/>
</dbReference>
<dbReference type="SUPFAM" id="SSF52540">
    <property type="entry name" value="P-loop containing nucleoside triphosphate hydrolases"/>
    <property type="match status" value="1"/>
</dbReference>
<dbReference type="GO" id="GO:1990275">
    <property type="term" value="F:preribosome binding"/>
    <property type="evidence" value="ECO:0007669"/>
    <property type="project" value="TreeGrafter"/>
</dbReference>